<dbReference type="PANTHER" id="PTHR28589">
    <property type="entry name" value="28S RIBOSOMAL PROTEIN S34, MITOCHONDRIAL"/>
    <property type="match status" value="1"/>
</dbReference>
<dbReference type="PANTHER" id="PTHR28589:SF1">
    <property type="entry name" value="SMALL RIBOSOMAL SUBUNIT PROTEIN MS34"/>
    <property type="match status" value="1"/>
</dbReference>
<dbReference type="AlphaFoldDB" id="A0AAE1NDH0"/>
<proteinExistence type="predicted"/>
<reference evidence="1" key="1">
    <citation type="submission" date="2023-11" db="EMBL/GenBank/DDBJ databases">
        <title>Genome assemblies of two species of porcelain crab, Petrolisthes cinctipes and Petrolisthes manimaculis (Anomura: Porcellanidae).</title>
        <authorList>
            <person name="Angst P."/>
        </authorList>
    </citation>
    <scope>NUCLEOTIDE SEQUENCE</scope>
    <source>
        <strain evidence="1">PB745_02</strain>
        <tissue evidence="1">Gill</tissue>
    </source>
</reference>
<evidence type="ECO:0008006" key="3">
    <source>
        <dbReference type="Google" id="ProtNLM"/>
    </source>
</evidence>
<evidence type="ECO:0000313" key="1">
    <source>
        <dbReference type="EMBL" id="KAK4287397.1"/>
    </source>
</evidence>
<organism evidence="1 2">
    <name type="scientific">Petrolisthes manimaculis</name>
    <dbReference type="NCBI Taxonomy" id="1843537"/>
    <lineage>
        <taxon>Eukaryota</taxon>
        <taxon>Metazoa</taxon>
        <taxon>Ecdysozoa</taxon>
        <taxon>Arthropoda</taxon>
        <taxon>Crustacea</taxon>
        <taxon>Multicrustacea</taxon>
        <taxon>Malacostraca</taxon>
        <taxon>Eumalacostraca</taxon>
        <taxon>Eucarida</taxon>
        <taxon>Decapoda</taxon>
        <taxon>Pleocyemata</taxon>
        <taxon>Anomura</taxon>
        <taxon>Galatheoidea</taxon>
        <taxon>Porcellanidae</taxon>
        <taxon>Petrolisthes</taxon>
    </lineage>
</organism>
<sequence length="214" mass="24751">MPYLLVGRTHSFYGKRLWEIVGELKEFGVGRMVVRSRFERYPEPCFFRIVSAEPDFDTGRPHKDEDNMNGKVLVEKIFRGKNYGVVDISESAYKTDYRLIHKHEEAKYVHALETCPPRQMNILPRTVEMPPLLKMVAEREGHERTVLTMETSTNPCNARLAEEGEEPNVKISPETHTVPVRVRGRLIEEVVGAWVWPGVLWRQDKNTATHHTSP</sequence>
<dbReference type="EMBL" id="JAWZYT010006878">
    <property type="protein sequence ID" value="KAK4287397.1"/>
    <property type="molecule type" value="Genomic_DNA"/>
</dbReference>
<accession>A0AAE1NDH0</accession>
<comment type="caution">
    <text evidence="1">The sequence shown here is derived from an EMBL/GenBank/DDBJ whole genome shotgun (WGS) entry which is preliminary data.</text>
</comment>
<evidence type="ECO:0000313" key="2">
    <source>
        <dbReference type="Proteomes" id="UP001292094"/>
    </source>
</evidence>
<protein>
    <recommendedName>
        <fullName evidence="3">Mitochondrial ribosomal protein S34</fullName>
    </recommendedName>
</protein>
<keyword evidence="2" id="KW-1185">Reference proteome</keyword>
<gene>
    <name evidence="1" type="ORF">Pmani_039531</name>
</gene>
<dbReference type="GO" id="GO:0005739">
    <property type="term" value="C:mitochondrion"/>
    <property type="evidence" value="ECO:0007669"/>
    <property type="project" value="InterPro"/>
</dbReference>
<dbReference type="InterPro" id="IPR032053">
    <property type="entry name" value="Ribosomal_mS34"/>
</dbReference>
<dbReference type="Pfam" id="PF16053">
    <property type="entry name" value="MRP-S34"/>
    <property type="match status" value="1"/>
</dbReference>
<name>A0AAE1NDH0_9EUCA</name>
<dbReference type="Proteomes" id="UP001292094">
    <property type="component" value="Unassembled WGS sequence"/>
</dbReference>
<dbReference type="GO" id="GO:0003735">
    <property type="term" value="F:structural constituent of ribosome"/>
    <property type="evidence" value="ECO:0007669"/>
    <property type="project" value="InterPro"/>
</dbReference>